<dbReference type="AlphaFoldDB" id="A0A2H9T7N5"/>
<gene>
    <name evidence="2" type="ORF">CI610_01833</name>
</gene>
<evidence type="ECO:0000256" key="1">
    <source>
        <dbReference type="SAM" id="MobiDB-lite"/>
    </source>
</evidence>
<feature type="region of interest" description="Disordered" evidence="1">
    <location>
        <begin position="1"/>
        <end position="38"/>
    </location>
</feature>
<protein>
    <submittedName>
        <fullName evidence="2">Uncharacterized protein</fullName>
    </submittedName>
</protein>
<organism evidence="2">
    <name type="scientific">invertebrate metagenome</name>
    <dbReference type="NCBI Taxonomy" id="1711999"/>
    <lineage>
        <taxon>unclassified sequences</taxon>
        <taxon>metagenomes</taxon>
        <taxon>organismal metagenomes</taxon>
    </lineage>
</organism>
<evidence type="ECO:0000313" key="2">
    <source>
        <dbReference type="EMBL" id="PJE79214.1"/>
    </source>
</evidence>
<sequence>MSDTNGIGSKDLSGYSNDKGLSDSTSQNAHPSSGFYKGRKLHKVKPSLPENHLSSASGKKNKSLFDYVVKTFSSMMGGSYFIKSEHSLTLLSKREEVVVPNDTLEDIESGKTPMFWRNNFRQSLPSDLDWGLMEELLNIFEDIGWEIELRNGVPENASDEHIVSETDESLVSLRRLGDELKSRLSDYESTLSMQQQFNRSIDNFIKERENLYSSF</sequence>
<name>A0A2H9T7N5_9ZZZZ</name>
<comment type="caution">
    <text evidence="2">The sequence shown here is derived from an EMBL/GenBank/DDBJ whole genome shotgun (WGS) entry which is preliminary data.</text>
</comment>
<accession>A0A2H9T7N5</accession>
<proteinExistence type="predicted"/>
<feature type="compositionally biased region" description="Polar residues" evidence="1">
    <location>
        <begin position="22"/>
        <end position="31"/>
    </location>
</feature>
<dbReference type="EMBL" id="NSIT01000087">
    <property type="protein sequence ID" value="PJE79214.1"/>
    <property type="molecule type" value="Genomic_DNA"/>
</dbReference>
<reference evidence="2" key="1">
    <citation type="journal article" date="2017" name="Appl. Environ. Microbiol.">
        <title>Molecular characterization of an Endozoicomonas-like organism causing infection in king scallop Pecten maximus L.</title>
        <authorList>
            <person name="Cano I."/>
            <person name="van Aerle R."/>
            <person name="Ross S."/>
            <person name="Verner-Jeffreys D.W."/>
            <person name="Paley R.K."/>
            <person name="Rimmer G."/>
            <person name="Ryder D."/>
            <person name="Hooper P."/>
            <person name="Stone D."/>
            <person name="Feist S.W."/>
        </authorList>
    </citation>
    <scope>NUCLEOTIDE SEQUENCE</scope>
</reference>